<sequence>MGEVSPRCNIGADSPIKKPPVNQRFIFNKHKDLILVKEAFWHKHIETTLRYSRKTKEEIANALEDTELNIYK</sequence>
<dbReference type="AlphaFoldDB" id="A0A2M6ZG43"/>
<protein>
    <submittedName>
        <fullName evidence="1">Uncharacterized protein</fullName>
    </submittedName>
</protein>
<name>A0A2M6ZG43_9BACT</name>
<dbReference type="EMBL" id="PEWN01000077">
    <property type="protein sequence ID" value="PIU51361.1"/>
    <property type="molecule type" value="Genomic_DNA"/>
</dbReference>
<dbReference type="Proteomes" id="UP000229227">
    <property type="component" value="Unassembled WGS sequence"/>
</dbReference>
<gene>
    <name evidence="1" type="ORF">COS91_04870</name>
</gene>
<accession>A0A2M6ZG43</accession>
<proteinExistence type="predicted"/>
<organism evidence="1 2">
    <name type="scientific">Candidatus Desantisbacteria bacterium CG07_land_8_20_14_0_80_39_15</name>
    <dbReference type="NCBI Taxonomy" id="1974549"/>
    <lineage>
        <taxon>Bacteria</taxon>
        <taxon>Candidatus Desantisiibacteriota</taxon>
    </lineage>
</organism>
<evidence type="ECO:0000313" key="2">
    <source>
        <dbReference type="Proteomes" id="UP000229227"/>
    </source>
</evidence>
<evidence type="ECO:0000313" key="1">
    <source>
        <dbReference type="EMBL" id="PIU51361.1"/>
    </source>
</evidence>
<comment type="caution">
    <text evidence="1">The sequence shown here is derived from an EMBL/GenBank/DDBJ whole genome shotgun (WGS) entry which is preliminary data.</text>
</comment>
<reference evidence="2" key="1">
    <citation type="submission" date="2017-09" db="EMBL/GenBank/DDBJ databases">
        <title>Depth-based differentiation of microbial function through sediment-hosted aquifers and enrichment of novel symbionts in the deep terrestrial subsurface.</title>
        <authorList>
            <person name="Probst A.J."/>
            <person name="Ladd B."/>
            <person name="Jarett J.K."/>
            <person name="Geller-Mcgrath D.E."/>
            <person name="Sieber C.M.K."/>
            <person name="Emerson J.B."/>
            <person name="Anantharaman K."/>
            <person name="Thomas B.C."/>
            <person name="Malmstrom R."/>
            <person name="Stieglmeier M."/>
            <person name="Klingl A."/>
            <person name="Woyke T."/>
            <person name="Ryan C.M."/>
            <person name="Banfield J.F."/>
        </authorList>
    </citation>
    <scope>NUCLEOTIDE SEQUENCE [LARGE SCALE GENOMIC DNA]</scope>
</reference>